<sequence length="152" mass="16845">MASSGKLEVEVEIKSHAEKFWGAIRDSGTLFPKIFPEQYKSIEIIEGDGKAVGSVRLIKYTEGIPLVTFSKEKIDTADDANKIVSYSVIDGDLAAFYKNFKASLQVIPKGDGSLVKWSLEFEKAKEEVPDPNIILEIAVKTFKDLDAYLLKA</sequence>
<comment type="caution">
    <text evidence="1">The sequence shown here is derived from an EMBL/GenBank/DDBJ whole genome shotgun (WGS) entry which is preliminary data.</text>
</comment>
<accession>A0ACC2M4M9</accession>
<name>A0ACC2M4M9_PERAE</name>
<dbReference type="EMBL" id="CM056813">
    <property type="protein sequence ID" value="KAJ8640296.1"/>
    <property type="molecule type" value="Genomic_DNA"/>
</dbReference>
<evidence type="ECO:0000313" key="1">
    <source>
        <dbReference type="EMBL" id="KAJ8640296.1"/>
    </source>
</evidence>
<keyword evidence="2" id="KW-1185">Reference proteome</keyword>
<gene>
    <name evidence="1" type="ORF">MRB53_016990</name>
</gene>
<proteinExistence type="predicted"/>
<dbReference type="Proteomes" id="UP001234297">
    <property type="component" value="Chromosome 5"/>
</dbReference>
<protein>
    <submittedName>
        <fullName evidence="1">Uncharacterized protein</fullName>
    </submittedName>
</protein>
<organism evidence="1 2">
    <name type="scientific">Persea americana</name>
    <name type="common">Avocado</name>
    <dbReference type="NCBI Taxonomy" id="3435"/>
    <lineage>
        <taxon>Eukaryota</taxon>
        <taxon>Viridiplantae</taxon>
        <taxon>Streptophyta</taxon>
        <taxon>Embryophyta</taxon>
        <taxon>Tracheophyta</taxon>
        <taxon>Spermatophyta</taxon>
        <taxon>Magnoliopsida</taxon>
        <taxon>Magnoliidae</taxon>
        <taxon>Laurales</taxon>
        <taxon>Lauraceae</taxon>
        <taxon>Persea</taxon>
    </lineage>
</organism>
<evidence type="ECO:0000313" key="2">
    <source>
        <dbReference type="Proteomes" id="UP001234297"/>
    </source>
</evidence>
<reference evidence="1 2" key="1">
    <citation type="journal article" date="2022" name="Hortic Res">
        <title>A haplotype resolved chromosomal level avocado genome allows analysis of novel avocado genes.</title>
        <authorList>
            <person name="Nath O."/>
            <person name="Fletcher S.J."/>
            <person name="Hayward A."/>
            <person name="Shaw L.M."/>
            <person name="Masouleh A.K."/>
            <person name="Furtado A."/>
            <person name="Henry R.J."/>
            <person name="Mitter N."/>
        </authorList>
    </citation>
    <scope>NUCLEOTIDE SEQUENCE [LARGE SCALE GENOMIC DNA]</scope>
    <source>
        <strain evidence="2">cv. Hass</strain>
    </source>
</reference>